<comment type="caution">
    <text evidence="2">The sequence shown here is derived from an EMBL/GenBank/DDBJ whole genome shotgun (WGS) entry which is preliminary data.</text>
</comment>
<feature type="domain" description="Aldehyde oxidase/xanthine dehydrogenase second molybdopterin binding" evidence="1">
    <location>
        <begin position="107"/>
        <end position="149"/>
    </location>
</feature>
<accession>A0ABM8U984</accession>
<protein>
    <recommendedName>
        <fullName evidence="1">Aldehyde oxidase/xanthine dehydrogenase second molybdopterin binding domain-containing protein</fullName>
    </recommendedName>
</protein>
<evidence type="ECO:0000313" key="2">
    <source>
        <dbReference type="EMBL" id="CAG4918405.1"/>
    </source>
</evidence>
<dbReference type="Proteomes" id="UP000789752">
    <property type="component" value="Unassembled WGS sequence"/>
</dbReference>
<dbReference type="SUPFAM" id="SSF56003">
    <property type="entry name" value="Molybdenum cofactor-binding domain"/>
    <property type="match status" value="1"/>
</dbReference>
<keyword evidence="3" id="KW-1185">Reference proteome</keyword>
<dbReference type="Pfam" id="PF20256">
    <property type="entry name" value="MoCoBD_2"/>
    <property type="match status" value="1"/>
</dbReference>
<dbReference type="InterPro" id="IPR037165">
    <property type="entry name" value="AldOxase/xan_DH_Mopterin-bd_sf"/>
</dbReference>
<proteinExistence type="predicted"/>
<evidence type="ECO:0000259" key="1">
    <source>
        <dbReference type="Pfam" id="PF20256"/>
    </source>
</evidence>
<dbReference type="RefSeq" id="WP_228982445.1">
    <property type="nucleotide sequence ID" value="NZ_CAJQYY010000031.1"/>
</dbReference>
<dbReference type="EMBL" id="CAJQYY010000031">
    <property type="protein sequence ID" value="CAG4918405.1"/>
    <property type="molecule type" value="Genomic_DNA"/>
</dbReference>
<sequence>MNPLNTRDAPALLDVAGPDVLRVTVTFEINLACEYGGETFDRAAHAGIPREGVQLACGAERCDAITIDPLLDRAGIERLDGHATDSPEDRQQQYSMDTHSAVFTGVCVTRIVSAVAAGRIANPEAAASQIAGGLVWGISMALREGRQFNHDLRRVMNHNLPIALDKVFA</sequence>
<organism evidence="2 3">
    <name type="scientific">Paraburkholderia gardini</name>
    <dbReference type="NCBI Taxonomy" id="2823469"/>
    <lineage>
        <taxon>Bacteria</taxon>
        <taxon>Pseudomonadati</taxon>
        <taxon>Pseudomonadota</taxon>
        <taxon>Betaproteobacteria</taxon>
        <taxon>Burkholderiales</taxon>
        <taxon>Burkholderiaceae</taxon>
        <taxon>Paraburkholderia</taxon>
    </lineage>
</organism>
<evidence type="ECO:0000313" key="3">
    <source>
        <dbReference type="Proteomes" id="UP000789752"/>
    </source>
</evidence>
<dbReference type="InterPro" id="IPR046867">
    <property type="entry name" value="AldOxase/xan_DH_MoCoBD2"/>
</dbReference>
<name>A0ABM8U984_9BURK</name>
<gene>
    <name evidence="2" type="ORF">R54767_04503</name>
</gene>
<dbReference type="Gene3D" id="3.30.365.10">
    <property type="entry name" value="Aldehyde oxidase/xanthine dehydrogenase, molybdopterin binding domain"/>
    <property type="match status" value="1"/>
</dbReference>
<reference evidence="2 3" key="1">
    <citation type="submission" date="2021-04" db="EMBL/GenBank/DDBJ databases">
        <authorList>
            <person name="Vanwijnsberghe S."/>
        </authorList>
    </citation>
    <scope>NUCLEOTIDE SEQUENCE [LARGE SCALE GENOMIC DNA]</scope>
    <source>
        <strain evidence="2 3">LMG 32171</strain>
    </source>
</reference>